<dbReference type="STRING" id="498292.SAMN05660845_0924"/>
<sequence>MKKFLSFTLLFISGFVFSQNIEFAVIVKDVETGLPIPEVTITSLKTKQGFLTNTNGEANISLSKESDLQFENSSYKTYIVKYLDLDKKINEVYLESNAKRLEEVILTSEHPQDILRKLIKNSLDKITIPVNLKVYLREFYKKNDQIVFFNDGLINFQIAGNSRNIKTDILVEQNRAVGLLDSDINEELLGYNLNNIIENYYQFQYLEEILASGAKRKYDFQIKSYPNNENFLVITAVPLEESSNVFSEFTIIYERNKMVIMEVSSMVPDSRLEDLRQSFLKNSKIYKLEFKNTFRIENDLYYLANSKEVIGFEKKYKDQSRRIEVNNHMIITNFDKELFKYNDKNVFKDKSLINKKSSFFTDYWDFESGFVSTKEEKDIIERLSHL</sequence>
<evidence type="ECO:0000256" key="1">
    <source>
        <dbReference type="SAM" id="SignalP"/>
    </source>
</evidence>
<dbReference type="Proteomes" id="UP000199604">
    <property type="component" value="Unassembled WGS sequence"/>
</dbReference>
<dbReference type="RefSeq" id="WP_091474422.1">
    <property type="nucleotide sequence ID" value="NZ_FOJT01000002.1"/>
</dbReference>
<dbReference type="AlphaFoldDB" id="A0A1I0WS14"/>
<gene>
    <name evidence="2" type="ORF">SAMN05660845_0924</name>
</gene>
<keyword evidence="3" id="KW-1185">Reference proteome</keyword>
<evidence type="ECO:0000313" key="2">
    <source>
        <dbReference type="EMBL" id="SFA90978.1"/>
    </source>
</evidence>
<keyword evidence="1" id="KW-0732">Signal</keyword>
<feature type="chain" id="PRO_5011452438" description="CarboxypepD_reg-like domain-containing protein" evidence="1">
    <location>
        <begin position="19"/>
        <end position="386"/>
    </location>
</feature>
<dbReference type="OrthoDB" id="1307311at2"/>
<protein>
    <recommendedName>
        <fullName evidence="4">CarboxypepD_reg-like domain-containing protein</fullName>
    </recommendedName>
</protein>
<evidence type="ECO:0000313" key="3">
    <source>
        <dbReference type="Proteomes" id="UP000199604"/>
    </source>
</evidence>
<reference evidence="3" key="1">
    <citation type="submission" date="2016-10" db="EMBL/GenBank/DDBJ databases">
        <authorList>
            <person name="Varghese N."/>
            <person name="Submissions S."/>
        </authorList>
    </citation>
    <scope>NUCLEOTIDE SEQUENCE [LARGE SCALE GENOMIC DNA]</scope>
    <source>
        <strain evidence="3">DSM 21789</strain>
    </source>
</reference>
<dbReference type="SUPFAM" id="SSF49464">
    <property type="entry name" value="Carboxypeptidase regulatory domain-like"/>
    <property type="match status" value="1"/>
</dbReference>
<proteinExistence type="predicted"/>
<name>A0A1I0WS14_9FLAO</name>
<organism evidence="2 3">
    <name type="scientific">Flavobacterium swingsii</name>
    <dbReference type="NCBI Taxonomy" id="498292"/>
    <lineage>
        <taxon>Bacteria</taxon>
        <taxon>Pseudomonadati</taxon>
        <taxon>Bacteroidota</taxon>
        <taxon>Flavobacteriia</taxon>
        <taxon>Flavobacteriales</taxon>
        <taxon>Flavobacteriaceae</taxon>
        <taxon>Flavobacterium</taxon>
    </lineage>
</organism>
<dbReference type="InterPro" id="IPR008969">
    <property type="entry name" value="CarboxyPept-like_regulatory"/>
</dbReference>
<accession>A0A1I0WS14</accession>
<feature type="signal peptide" evidence="1">
    <location>
        <begin position="1"/>
        <end position="18"/>
    </location>
</feature>
<dbReference type="EMBL" id="FOJT01000002">
    <property type="protein sequence ID" value="SFA90978.1"/>
    <property type="molecule type" value="Genomic_DNA"/>
</dbReference>
<evidence type="ECO:0008006" key="4">
    <source>
        <dbReference type="Google" id="ProtNLM"/>
    </source>
</evidence>